<evidence type="ECO:0000259" key="8">
    <source>
        <dbReference type="Pfam" id="PF01694"/>
    </source>
</evidence>
<evidence type="ECO:0000256" key="3">
    <source>
        <dbReference type="ARBA" id="ARBA00022692"/>
    </source>
</evidence>
<evidence type="ECO:0000313" key="9">
    <source>
        <dbReference type="EMBL" id="RPF55627.1"/>
    </source>
</evidence>
<dbReference type="Gene3D" id="1.20.1540.10">
    <property type="entry name" value="Rhomboid-like"/>
    <property type="match status" value="1"/>
</dbReference>
<keyword evidence="3 7" id="KW-0812">Transmembrane</keyword>
<evidence type="ECO:0000256" key="5">
    <source>
        <dbReference type="ARBA" id="ARBA00022989"/>
    </source>
</evidence>
<keyword evidence="6 7" id="KW-0472">Membrane</keyword>
<dbReference type="EMBL" id="RKRF01000007">
    <property type="protein sequence ID" value="RPF55627.1"/>
    <property type="molecule type" value="Genomic_DNA"/>
</dbReference>
<comment type="subcellular location">
    <subcellularLocation>
        <location evidence="1">Membrane</location>
        <topology evidence="1">Multi-pass membrane protein</topology>
    </subcellularLocation>
</comment>
<dbReference type="PANTHER" id="PTHR43731:SF14">
    <property type="entry name" value="PRESENILIN-ASSOCIATED RHOMBOID-LIKE PROTEIN, MITOCHONDRIAL"/>
    <property type="match status" value="1"/>
</dbReference>
<organism evidence="9 10">
    <name type="scientific">Aquisalibacillus elongatus</name>
    <dbReference type="NCBI Taxonomy" id="485577"/>
    <lineage>
        <taxon>Bacteria</taxon>
        <taxon>Bacillati</taxon>
        <taxon>Bacillota</taxon>
        <taxon>Bacilli</taxon>
        <taxon>Bacillales</taxon>
        <taxon>Bacillaceae</taxon>
        <taxon>Aquisalibacillus</taxon>
    </lineage>
</organism>
<comment type="similarity">
    <text evidence="2">Belongs to the peptidase S54 family.</text>
</comment>
<dbReference type="AlphaFoldDB" id="A0A3N5BDW5"/>
<evidence type="ECO:0000313" key="10">
    <source>
        <dbReference type="Proteomes" id="UP000276443"/>
    </source>
</evidence>
<feature type="transmembrane region" description="Helical" evidence="7">
    <location>
        <begin position="371"/>
        <end position="392"/>
    </location>
</feature>
<dbReference type="GO" id="GO:0016020">
    <property type="term" value="C:membrane"/>
    <property type="evidence" value="ECO:0007669"/>
    <property type="project" value="UniProtKB-SubCell"/>
</dbReference>
<feature type="transmembrane region" description="Helical" evidence="7">
    <location>
        <begin position="188"/>
        <end position="205"/>
    </location>
</feature>
<proteinExistence type="inferred from homology"/>
<evidence type="ECO:0000256" key="1">
    <source>
        <dbReference type="ARBA" id="ARBA00004141"/>
    </source>
</evidence>
<evidence type="ECO:0000256" key="7">
    <source>
        <dbReference type="SAM" id="Phobius"/>
    </source>
</evidence>
<keyword evidence="10" id="KW-1185">Reference proteome</keyword>
<dbReference type="Pfam" id="PF01694">
    <property type="entry name" value="Rhomboid"/>
    <property type="match status" value="1"/>
</dbReference>
<feature type="transmembrane region" description="Helical" evidence="7">
    <location>
        <begin position="294"/>
        <end position="312"/>
    </location>
</feature>
<evidence type="ECO:0000256" key="4">
    <source>
        <dbReference type="ARBA" id="ARBA00022801"/>
    </source>
</evidence>
<gene>
    <name evidence="9" type="ORF">EDC24_0509</name>
</gene>
<dbReference type="InterPro" id="IPR050925">
    <property type="entry name" value="Rhomboid_protease_S54"/>
</dbReference>
<sequence>MYITEQYLLLRTINHFVEKLSYQIVYVSKNRDEYILHKHDRKVSQIIRLKRQTFDWSNHLKQDIEQRISAILRQKSLIKKGKSIQMHFVYVSDLAPVDDFDSLKNTIKVKQSKPTFVNMYYLDQKNRQDEWQRFISNMEDGHDYLLTDIPSVEEQEKQTMYLEQKMSAKLFQKQKEIQQIFSYGKTRLTFLLIFINLVIFSLLELNGGSTNVRNLIDWGAKFNPKIVEGEWWRIISSMFLHIGPFHLFMNMIALYYLGDLTEKIYGTKRFFMIYFLAGIFGSVASFATNDSVSAGASGAIFGLFGALLFFGIHYKDIFFKTMGLNLIIVIGINIVFGLTVPQIDNGAHIGGLIGGLMASQIVHLPNKKARVLQTVALFTFLIVMSMMFLYGLNNA</sequence>
<evidence type="ECO:0000256" key="6">
    <source>
        <dbReference type="ARBA" id="ARBA00023136"/>
    </source>
</evidence>
<accession>A0A3N5BDW5</accession>
<comment type="caution">
    <text evidence="9">The sequence shown here is derived from an EMBL/GenBank/DDBJ whole genome shotgun (WGS) entry which is preliminary data.</text>
</comment>
<keyword evidence="4" id="KW-0378">Hydrolase</keyword>
<dbReference type="OrthoDB" id="9813074at2"/>
<feature type="transmembrane region" description="Helical" evidence="7">
    <location>
        <begin position="324"/>
        <end position="340"/>
    </location>
</feature>
<evidence type="ECO:0000256" key="2">
    <source>
        <dbReference type="ARBA" id="ARBA00009045"/>
    </source>
</evidence>
<name>A0A3N5BDW5_9BACI</name>
<keyword evidence="5 7" id="KW-1133">Transmembrane helix</keyword>
<dbReference type="GO" id="GO:0004252">
    <property type="term" value="F:serine-type endopeptidase activity"/>
    <property type="evidence" value="ECO:0007669"/>
    <property type="project" value="InterPro"/>
</dbReference>
<dbReference type="InterPro" id="IPR022764">
    <property type="entry name" value="Peptidase_S54_rhomboid_dom"/>
</dbReference>
<feature type="transmembrane region" description="Helical" evidence="7">
    <location>
        <begin position="231"/>
        <end position="258"/>
    </location>
</feature>
<feature type="transmembrane region" description="Helical" evidence="7">
    <location>
        <begin position="270"/>
        <end position="288"/>
    </location>
</feature>
<dbReference type="SUPFAM" id="SSF144091">
    <property type="entry name" value="Rhomboid-like"/>
    <property type="match status" value="1"/>
</dbReference>
<dbReference type="Proteomes" id="UP000276443">
    <property type="component" value="Unassembled WGS sequence"/>
</dbReference>
<protein>
    <submittedName>
        <fullName evidence="9">Rhomboid family peptidase</fullName>
    </submittedName>
</protein>
<feature type="domain" description="Peptidase S54 rhomboid" evidence="8">
    <location>
        <begin position="229"/>
        <end position="362"/>
    </location>
</feature>
<dbReference type="RefSeq" id="WP_124219450.1">
    <property type="nucleotide sequence ID" value="NZ_RKRF01000007.1"/>
</dbReference>
<dbReference type="InterPro" id="IPR035952">
    <property type="entry name" value="Rhomboid-like_sf"/>
</dbReference>
<dbReference type="PANTHER" id="PTHR43731">
    <property type="entry name" value="RHOMBOID PROTEASE"/>
    <property type="match status" value="1"/>
</dbReference>
<reference evidence="9 10" key="1">
    <citation type="submission" date="2018-11" db="EMBL/GenBank/DDBJ databases">
        <title>Genomic Encyclopedia of Type Strains, Phase IV (KMG-IV): sequencing the most valuable type-strain genomes for metagenomic binning, comparative biology and taxonomic classification.</title>
        <authorList>
            <person name="Goeker M."/>
        </authorList>
    </citation>
    <scope>NUCLEOTIDE SEQUENCE [LARGE SCALE GENOMIC DNA]</scope>
    <source>
        <strain evidence="9 10">DSM 18090</strain>
    </source>
</reference>